<name>A0A7W3III8_9GAMM</name>
<dbReference type="RefSeq" id="WP_182339379.1">
    <property type="nucleotide sequence ID" value="NZ_JACGXS010000004.1"/>
</dbReference>
<reference evidence="6 7" key="1">
    <citation type="submission" date="2020-08" db="EMBL/GenBank/DDBJ databases">
        <title>Stenotrophomonas tumulicola JCM 30961.</title>
        <authorList>
            <person name="Deng Y."/>
        </authorList>
    </citation>
    <scope>NUCLEOTIDE SEQUENCE [LARGE SCALE GENOMIC DNA]</scope>
    <source>
        <strain evidence="6 7">JCM 30961</strain>
    </source>
</reference>
<protein>
    <submittedName>
        <fullName evidence="6">LysR family transcriptional regulator</fullName>
    </submittedName>
</protein>
<evidence type="ECO:0000313" key="6">
    <source>
        <dbReference type="EMBL" id="MBA8682251.1"/>
    </source>
</evidence>
<keyword evidence="3" id="KW-0238">DNA-binding</keyword>
<evidence type="ECO:0000256" key="4">
    <source>
        <dbReference type="ARBA" id="ARBA00023163"/>
    </source>
</evidence>
<comment type="similarity">
    <text evidence="1">Belongs to the LysR transcriptional regulatory family.</text>
</comment>
<dbReference type="SUPFAM" id="SSF46785">
    <property type="entry name" value="Winged helix' DNA-binding domain"/>
    <property type="match status" value="2"/>
</dbReference>
<evidence type="ECO:0000259" key="5">
    <source>
        <dbReference type="PROSITE" id="PS50931"/>
    </source>
</evidence>
<dbReference type="PANTHER" id="PTHR30126:SF98">
    <property type="entry name" value="HTH-TYPE TRANSCRIPTIONAL ACTIVATOR BAUR"/>
    <property type="match status" value="1"/>
</dbReference>
<organism evidence="6 7">
    <name type="scientific">Stenotrophomonas tumulicola</name>
    <dbReference type="NCBI Taxonomy" id="1685415"/>
    <lineage>
        <taxon>Bacteria</taxon>
        <taxon>Pseudomonadati</taxon>
        <taxon>Pseudomonadota</taxon>
        <taxon>Gammaproteobacteria</taxon>
        <taxon>Lysobacterales</taxon>
        <taxon>Lysobacteraceae</taxon>
        <taxon>Stenotrophomonas</taxon>
    </lineage>
</organism>
<accession>A0A7W3III8</accession>
<dbReference type="Pfam" id="PF00126">
    <property type="entry name" value="HTH_1"/>
    <property type="match status" value="2"/>
</dbReference>
<dbReference type="InterPro" id="IPR005119">
    <property type="entry name" value="LysR_subst-bd"/>
</dbReference>
<dbReference type="PRINTS" id="PR00039">
    <property type="entry name" value="HTHLYSR"/>
</dbReference>
<dbReference type="SUPFAM" id="SSF53850">
    <property type="entry name" value="Periplasmic binding protein-like II"/>
    <property type="match status" value="1"/>
</dbReference>
<gene>
    <name evidence="6" type="ORF">H4O11_10575</name>
</gene>
<dbReference type="PROSITE" id="PS50931">
    <property type="entry name" value="HTH_LYSR"/>
    <property type="match status" value="2"/>
</dbReference>
<dbReference type="InterPro" id="IPR036388">
    <property type="entry name" value="WH-like_DNA-bd_sf"/>
</dbReference>
<proteinExistence type="inferred from homology"/>
<dbReference type="InterPro" id="IPR036390">
    <property type="entry name" value="WH_DNA-bd_sf"/>
</dbReference>
<keyword evidence="4" id="KW-0804">Transcription</keyword>
<dbReference type="PANTHER" id="PTHR30126">
    <property type="entry name" value="HTH-TYPE TRANSCRIPTIONAL REGULATOR"/>
    <property type="match status" value="1"/>
</dbReference>
<feature type="domain" description="HTH lysR-type" evidence="5">
    <location>
        <begin position="104"/>
        <end position="161"/>
    </location>
</feature>
<evidence type="ECO:0000313" key="7">
    <source>
        <dbReference type="Proteomes" id="UP000547058"/>
    </source>
</evidence>
<sequence>MHEPHTLNLRHLDALREIDHRGNISMAAAQVGLSQPALAQAVAKIERLLGAPLYARHAAGVSPTEAGRRFALRVQRALRYLASGVREIRRPAQLPGIANVERRVTMAQLRALVAVAGVNSYAAAAEQVGLSQPSLHRAMRELQQVLEVPLLTRSGRAVRATDAANRLVHFTRLMLAELRAGMDEVSALGATPSGHLRVGVLPVARARFLPAMLADFCALHPAASVEVIEGPYAELLARLRQGDMDLLIGSYRESVPARDVVQETLFDDALSVVGRAGHPLQGKRRLSTQDLLDHPWVVPARGVPMRLHWERMFAARGVEPPRLRVQCGSVMLMRGLMLEGDWLTLMSGDQFLLESQAGKLARIGMLGPEFRRCIAMTRRKDWRPAPLAAHFAQMLRDAAANR</sequence>
<dbReference type="Pfam" id="PF03466">
    <property type="entry name" value="LysR_substrate"/>
    <property type="match status" value="1"/>
</dbReference>
<dbReference type="EMBL" id="JACGXS010000004">
    <property type="protein sequence ID" value="MBA8682251.1"/>
    <property type="molecule type" value="Genomic_DNA"/>
</dbReference>
<dbReference type="Gene3D" id="3.40.190.290">
    <property type="match status" value="1"/>
</dbReference>
<evidence type="ECO:0000256" key="3">
    <source>
        <dbReference type="ARBA" id="ARBA00023125"/>
    </source>
</evidence>
<feature type="domain" description="HTH lysR-type" evidence="5">
    <location>
        <begin position="7"/>
        <end position="64"/>
    </location>
</feature>
<evidence type="ECO:0000256" key="1">
    <source>
        <dbReference type="ARBA" id="ARBA00009437"/>
    </source>
</evidence>
<dbReference type="AlphaFoldDB" id="A0A7W3III8"/>
<evidence type="ECO:0000256" key="2">
    <source>
        <dbReference type="ARBA" id="ARBA00023015"/>
    </source>
</evidence>
<dbReference type="Gene3D" id="1.10.10.10">
    <property type="entry name" value="Winged helix-like DNA-binding domain superfamily/Winged helix DNA-binding domain"/>
    <property type="match status" value="2"/>
</dbReference>
<dbReference type="InterPro" id="IPR000847">
    <property type="entry name" value="LysR_HTH_N"/>
</dbReference>
<keyword evidence="7" id="KW-1185">Reference proteome</keyword>
<comment type="caution">
    <text evidence="6">The sequence shown here is derived from an EMBL/GenBank/DDBJ whole genome shotgun (WGS) entry which is preliminary data.</text>
</comment>
<dbReference type="GO" id="GO:0000976">
    <property type="term" value="F:transcription cis-regulatory region binding"/>
    <property type="evidence" value="ECO:0007669"/>
    <property type="project" value="TreeGrafter"/>
</dbReference>
<keyword evidence="2" id="KW-0805">Transcription regulation</keyword>
<dbReference type="GO" id="GO:0003700">
    <property type="term" value="F:DNA-binding transcription factor activity"/>
    <property type="evidence" value="ECO:0007669"/>
    <property type="project" value="InterPro"/>
</dbReference>
<dbReference type="Proteomes" id="UP000547058">
    <property type="component" value="Unassembled WGS sequence"/>
</dbReference>